<dbReference type="InterPro" id="IPR008276">
    <property type="entry name" value="C_nuclsd_transpt"/>
</dbReference>
<feature type="domain" description="Concentrative nucleoside transporter N-terminal" evidence="8">
    <location>
        <begin position="192"/>
        <end position="264"/>
    </location>
</feature>
<dbReference type="Pfam" id="PF07662">
    <property type="entry name" value="Nucleos_tra2_C"/>
    <property type="match status" value="1"/>
</dbReference>
<keyword evidence="3" id="KW-1003">Cell membrane</keyword>
<dbReference type="Proteomes" id="UP001208570">
    <property type="component" value="Unassembled WGS sequence"/>
</dbReference>
<reference evidence="10" key="1">
    <citation type="journal article" date="2023" name="Mol. Biol. Evol.">
        <title>Third-Generation Sequencing Reveals the Adaptive Role of the Epigenome in Three Deep-Sea Polychaetes.</title>
        <authorList>
            <person name="Perez M."/>
            <person name="Aroh O."/>
            <person name="Sun Y."/>
            <person name="Lan Y."/>
            <person name="Juniper S.K."/>
            <person name="Young C.R."/>
            <person name="Angers B."/>
            <person name="Qian P.Y."/>
        </authorList>
    </citation>
    <scope>NUCLEOTIDE SEQUENCE</scope>
    <source>
        <strain evidence="10">P08H-3</strain>
    </source>
</reference>
<dbReference type="PANTHER" id="PTHR10590:SF4">
    <property type="entry name" value="SOLUTE CARRIER FAMILY 28 MEMBER 3"/>
    <property type="match status" value="1"/>
</dbReference>
<evidence type="ECO:0000256" key="6">
    <source>
        <dbReference type="ARBA" id="ARBA00023136"/>
    </source>
</evidence>
<feature type="transmembrane region" description="Helical" evidence="7">
    <location>
        <begin position="566"/>
        <end position="587"/>
    </location>
</feature>
<feature type="domain" description="Concentrative nucleoside transporter C-terminal" evidence="9">
    <location>
        <begin position="413"/>
        <end position="620"/>
    </location>
</feature>
<accession>A0AAD9N532</accession>
<evidence type="ECO:0000256" key="5">
    <source>
        <dbReference type="ARBA" id="ARBA00022989"/>
    </source>
</evidence>
<feature type="transmembrane region" description="Helical" evidence="7">
    <location>
        <begin position="272"/>
        <end position="294"/>
    </location>
</feature>
<dbReference type="InterPro" id="IPR011657">
    <property type="entry name" value="CNT_C_dom"/>
</dbReference>
<feature type="transmembrane region" description="Helical" evidence="7">
    <location>
        <begin position="475"/>
        <end position="497"/>
    </location>
</feature>
<feature type="transmembrane region" description="Helical" evidence="7">
    <location>
        <begin position="116"/>
        <end position="134"/>
    </location>
</feature>
<dbReference type="Pfam" id="PF01773">
    <property type="entry name" value="Nucleos_tra2_N"/>
    <property type="match status" value="1"/>
</dbReference>
<sequence>MELGDCAIEIQKDDDNPETVRESASSRDPDFATSLVTHTERKLSEFEGYGLNLENVTRYDPDYDGSEHVILRVQNGYRRLRDKHGSVIQKAIYTILVLGYGLYFVCAIWYSVDGAMALIVITSLVISVIVYEWVKKRFGIVINDNIMTPVGESWDRNWSKLKWFLYPAMMLSVLLYLVFDVVRDIKQLQSLAGIVLFFIIPLITSKYPKRINWRTIAWGMALQFIIGCLVLRWVHGYNAVKFLSTELNKFLGYSIQGGAEVFGDPTFALHPFAMIVVPLVVYLGCVMAILYYWGAIQWVAIRLGWLMSISLQTTAIESISLVVNIFLSVICIVDNIVLCGDTYYYGRHTSISDDDDWCFTATFVRKVDVVLMMKKYIPNLTDSEFHCFLVAAHSTIAGFAFGLFVLFGVNGQHLMTGAVMSAPAAVAFAKLNYPEIEETKYKTDKDLQLDRGQDVNVIDAAVRGAWEAGVSVGAILVQTIAFISLIMFVDAGLSWFFARVGVQLDIATLLGYLFVPLAFLMGVDWEDTLTVGRLIGLKVTANEFLAYFDLGREIQKGTISDRSAAIATYAMCGFSSFGTLVIFAGVWQEVDPRRVNMATSQIPRIMMNANLSCFMTACIASLLYTEDIIIKTQTDVEIFGDMARWFMALFPSYEDLRDRLIEFAYTTTI</sequence>
<comment type="similarity">
    <text evidence="2">Belongs to the concentrative nucleoside transporter (CNT) (TC 2.A.41) family.</text>
</comment>
<dbReference type="InterPro" id="IPR002668">
    <property type="entry name" value="CNT_N_dom"/>
</dbReference>
<dbReference type="PANTHER" id="PTHR10590">
    <property type="entry name" value="SODIUM/NUCLEOSIDE COTRANSPORTER"/>
    <property type="match status" value="1"/>
</dbReference>
<feature type="transmembrane region" description="Helical" evidence="7">
    <location>
        <begin position="388"/>
        <end position="407"/>
    </location>
</feature>
<organism evidence="10 11">
    <name type="scientific">Paralvinella palmiformis</name>
    <dbReference type="NCBI Taxonomy" id="53620"/>
    <lineage>
        <taxon>Eukaryota</taxon>
        <taxon>Metazoa</taxon>
        <taxon>Spiralia</taxon>
        <taxon>Lophotrochozoa</taxon>
        <taxon>Annelida</taxon>
        <taxon>Polychaeta</taxon>
        <taxon>Sedentaria</taxon>
        <taxon>Canalipalpata</taxon>
        <taxon>Terebellida</taxon>
        <taxon>Terebelliformia</taxon>
        <taxon>Alvinellidae</taxon>
        <taxon>Paralvinella</taxon>
    </lineage>
</organism>
<keyword evidence="4 7" id="KW-0812">Transmembrane</keyword>
<evidence type="ECO:0000256" key="4">
    <source>
        <dbReference type="ARBA" id="ARBA00022692"/>
    </source>
</evidence>
<evidence type="ECO:0000259" key="9">
    <source>
        <dbReference type="Pfam" id="PF07662"/>
    </source>
</evidence>
<evidence type="ECO:0000256" key="2">
    <source>
        <dbReference type="ARBA" id="ARBA00009033"/>
    </source>
</evidence>
<keyword evidence="5 7" id="KW-1133">Transmembrane helix</keyword>
<keyword evidence="11" id="KW-1185">Reference proteome</keyword>
<dbReference type="GO" id="GO:0005886">
    <property type="term" value="C:plasma membrane"/>
    <property type="evidence" value="ECO:0007669"/>
    <property type="project" value="UniProtKB-SubCell"/>
</dbReference>
<evidence type="ECO:0000256" key="7">
    <source>
        <dbReference type="SAM" id="Phobius"/>
    </source>
</evidence>
<evidence type="ECO:0000256" key="1">
    <source>
        <dbReference type="ARBA" id="ARBA00004651"/>
    </source>
</evidence>
<comment type="subcellular location">
    <subcellularLocation>
        <location evidence="1">Cell membrane</location>
        <topology evidence="1">Multi-pass membrane protein</topology>
    </subcellularLocation>
</comment>
<name>A0AAD9N532_9ANNE</name>
<feature type="transmembrane region" description="Helical" evidence="7">
    <location>
        <begin position="188"/>
        <end position="204"/>
    </location>
</feature>
<gene>
    <name evidence="10" type="ORF">LSH36_193g15019</name>
</gene>
<evidence type="ECO:0000259" key="8">
    <source>
        <dbReference type="Pfam" id="PF01773"/>
    </source>
</evidence>
<feature type="transmembrane region" description="Helical" evidence="7">
    <location>
        <begin position="607"/>
        <end position="624"/>
    </location>
</feature>
<dbReference type="GO" id="GO:0005415">
    <property type="term" value="F:nucleoside:sodium symporter activity"/>
    <property type="evidence" value="ECO:0007669"/>
    <property type="project" value="TreeGrafter"/>
</dbReference>
<comment type="caution">
    <text evidence="10">The sequence shown here is derived from an EMBL/GenBank/DDBJ whole genome shotgun (WGS) entry which is preliminary data.</text>
</comment>
<feature type="transmembrane region" description="Helical" evidence="7">
    <location>
        <begin position="91"/>
        <end position="110"/>
    </location>
</feature>
<keyword evidence="6 7" id="KW-0472">Membrane</keyword>
<feature type="transmembrane region" description="Helical" evidence="7">
    <location>
        <begin position="315"/>
        <end position="338"/>
    </location>
</feature>
<proteinExistence type="inferred from homology"/>
<feature type="transmembrane region" description="Helical" evidence="7">
    <location>
        <begin position="504"/>
        <end position="523"/>
    </location>
</feature>
<evidence type="ECO:0000313" key="10">
    <source>
        <dbReference type="EMBL" id="KAK2157387.1"/>
    </source>
</evidence>
<dbReference type="EMBL" id="JAODUP010000193">
    <property type="protein sequence ID" value="KAK2157387.1"/>
    <property type="molecule type" value="Genomic_DNA"/>
</dbReference>
<protein>
    <submittedName>
        <fullName evidence="10">Uncharacterized protein</fullName>
    </submittedName>
</protein>
<evidence type="ECO:0000256" key="3">
    <source>
        <dbReference type="ARBA" id="ARBA00022475"/>
    </source>
</evidence>
<feature type="transmembrane region" description="Helical" evidence="7">
    <location>
        <begin position="216"/>
        <end position="234"/>
    </location>
</feature>
<dbReference type="AlphaFoldDB" id="A0AAD9N532"/>
<evidence type="ECO:0000313" key="11">
    <source>
        <dbReference type="Proteomes" id="UP001208570"/>
    </source>
</evidence>
<feature type="transmembrane region" description="Helical" evidence="7">
    <location>
        <begin position="163"/>
        <end position="182"/>
    </location>
</feature>